<dbReference type="AlphaFoldDB" id="A0A4Q0I199"/>
<accession>A0A4Q0I199</accession>
<protein>
    <submittedName>
        <fullName evidence="2">Uncharacterized protein</fullName>
    </submittedName>
</protein>
<sequence>MDSIFREMDTVAGWTKYEIFFYIGTFTIIDALWVFGLFSI</sequence>
<gene>
    <name evidence="2" type="ORF">EFD62_15065</name>
</gene>
<keyword evidence="1" id="KW-0812">Transmembrane</keyword>
<dbReference type="OrthoDB" id="9788195at2"/>
<dbReference type="InterPro" id="IPR010390">
    <property type="entry name" value="ABC-2_transporter-like"/>
</dbReference>
<keyword evidence="1" id="KW-1133">Transmembrane helix</keyword>
<feature type="transmembrane region" description="Helical" evidence="1">
    <location>
        <begin position="20"/>
        <end position="38"/>
    </location>
</feature>
<dbReference type="EMBL" id="RLII01000030">
    <property type="protein sequence ID" value="RXE57893.1"/>
    <property type="molecule type" value="Genomic_DNA"/>
</dbReference>
<proteinExistence type="predicted"/>
<reference evidence="3" key="1">
    <citation type="submission" date="2018-11" db="EMBL/GenBank/DDBJ databases">
        <title>Genome sequencing of a novel mesophilic and cellulolytic organism within the genus Hungateiclostridium.</title>
        <authorList>
            <person name="Rettenmaier R."/>
            <person name="Liebl W."/>
            <person name="Zverlov V."/>
        </authorList>
    </citation>
    <scope>NUCLEOTIDE SEQUENCE [LARGE SCALE GENOMIC DNA]</scope>
    <source>
        <strain evidence="3">N2K1</strain>
    </source>
</reference>
<comment type="caution">
    <text evidence="2">The sequence shown here is derived from an EMBL/GenBank/DDBJ whole genome shotgun (WGS) entry which is preliminary data.</text>
</comment>
<evidence type="ECO:0000313" key="2">
    <source>
        <dbReference type="EMBL" id="RXE57893.1"/>
    </source>
</evidence>
<keyword evidence="1" id="KW-0472">Membrane</keyword>
<organism evidence="2 3">
    <name type="scientific">Acetivibrio mesophilus</name>
    <dbReference type="NCBI Taxonomy" id="2487273"/>
    <lineage>
        <taxon>Bacteria</taxon>
        <taxon>Bacillati</taxon>
        <taxon>Bacillota</taxon>
        <taxon>Clostridia</taxon>
        <taxon>Eubacteriales</taxon>
        <taxon>Oscillospiraceae</taxon>
        <taxon>Acetivibrio</taxon>
    </lineage>
</organism>
<dbReference type="Pfam" id="PF06182">
    <property type="entry name" value="ABC2_membrane_6"/>
    <property type="match status" value="1"/>
</dbReference>
<evidence type="ECO:0000256" key="1">
    <source>
        <dbReference type="SAM" id="Phobius"/>
    </source>
</evidence>
<evidence type="ECO:0000313" key="3">
    <source>
        <dbReference type="Proteomes" id="UP000289166"/>
    </source>
</evidence>
<name>A0A4Q0I199_9FIRM</name>
<keyword evidence="3" id="KW-1185">Reference proteome</keyword>
<dbReference type="Proteomes" id="UP000289166">
    <property type="component" value="Unassembled WGS sequence"/>
</dbReference>